<sequence>MCPCIFVIGLHGCLHVPMHIRHICCWVLLLVGTCVCSYHHPLLEENPCPQGLVKETADGSLMCLPLFHSQVLSLLQILHVCSLCLRLQGLTTVLLCTYDLQ</sequence>
<organism evidence="2 3">
    <name type="scientific">Citrus sinensis</name>
    <name type="common">Sweet orange</name>
    <name type="synonym">Citrus aurantium var. sinensis</name>
    <dbReference type="NCBI Taxonomy" id="2711"/>
    <lineage>
        <taxon>Eukaryota</taxon>
        <taxon>Viridiplantae</taxon>
        <taxon>Streptophyta</taxon>
        <taxon>Embryophyta</taxon>
        <taxon>Tracheophyta</taxon>
        <taxon>Spermatophyta</taxon>
        <taxon>Magnoliopsida</taxon>
        <taxon>eudicotyledons</taxon>
        <taxon>Gunneridae</taxon>
        <taxon>Pentapetalae</taxon>
        <taxon>rosids</taxon>
        <taxon>malvids</taxon>
        <taxon>Sapindales</taxon>
        <taxon>Rutaceae</taxon>
        <taxon>Aurantioideae</taxon>
        <taxon>Citrus</taxon>
    </lineage>
</organism>
<protein>
    <submittedName>
        <fullName evidence="2">Uncharacterized protein</fullName>
    </submittedName>
</protein>
<name>A0A067D5Y7_CITSI</name>
<gene>
    <name evidence="2" type="ORF">CISIN_1g034221mg</name>
</gene>
<keyword evidence="1" id="KW-0732">Signal</keyword>
<feature type="chain" id="PRO_5001635261" evidence="1">
    <location>
        <begin position="37"/>
        <end position="101"/>
    </location>
</feature>
<feature type="signal peptide" evidence="1">
    <location>
        <begin position="1"/>
        <end position="36"/>
    </location>
</feature>
<evidence type="ECO:0000313" key="3">
    <source>
        <dbReference type="Proteomes" id="UP000027120"/>
    </source>
</evidence>
<dbReference type="AlphaFoldDB" id="A0A067D5Y7"/>
<evidence type="ECO:0000313" key="2">
    <source>
        <dbReference type="EMBL" id="KDO36955.1"/>
    </source>
</evidence>
<reference evidence="2 3" key="1">
    <citation type="submission" date="2014-04" db="EMBL/GenBank/DDBJ databases">
        <authorList>
            <consortium name="International Citrus Genome Consortium"/>
            <person name="Gmitter F."/>
            <person name="Chen C."/>
            <person name="Farmerie W."/>
            <person name="Harkins T."/>
            <person name="Desany B."/>
            <person name="Mohiuddin M."/>
            <person name="Kodira C."/>
            <person name="Borodovsky M."/>
            <person name="Lomsadze A."/>
            <person name="Burns P."/>
            <person name="Jenkins J."/>
            <person name="Prochnik S."/>
            <person name="Shu S."/>
            <person name="Chapman J."/>
            <person name="Pitluck S."/>
            <person name="Schmutz J."/>
            <person name="Rokhsar D."/>
        </authorList>
    </citation>
    <scope>NUCLEOTIDE SEQUENCE</scope>
</reference>
<keyword evidence="3" id="KW-1185">Reference proteome</keyword>
<dbReference type="Proteomes" id="UP000027120">
    <property type="component" value="Unassembled WGS sequence"/>
</dbReference>
<evidence type="ECO:0000256" key="1">
    <source>
        <dbReference type="SAM" id="SignalP"/>
    </source>
</evidence>
<accession>A0A067D5Y7</accession>
<dbReference type="EMBL" id="KK792472">
    <property type="protein sequence ID" value="KDO36955.1"/>
    <property type="molecule type" value="Genomic_DNA"/>
</dbReference>
<proteinExistence type="predicted"/>